<proteinExistence type="inferred from homology"/>
<sequence>METIKSEVMLLAPLKRVWDCFADPKHISKWFFATHSYKVPKAVNDLREGGKFNYTMEAKDGSFGYQFSGTIQELRDLEKILSRLDDGRSVEFHFVKIDDGTTKFTMLFEPETKNTRETQKRFWDVVLNNFEKYVEKQK</sequence>
<dbReference type="AlphaFoldDB" id="A0A239WVZ0"/>
<protein>
    <submittedName>
        <fullName evidence="3">Activator of Hsp90 ATPase homolog 1-like protein</fullName>
    </submittedName>
</protein>
<evidence type="ECO:0000259" key="2">
    <source>
        <dbReference type="Pfam" id="PF08327"/>
    </source>
</evidence>
<reference evidence="3 4" key="1">
    <citation type="submission" date="2017-06" db="EMBL/GenBank/DDBJ databases">
        <authorList>
            <consortium name="Pathogen Informatics"/>
        </authorList>
    </citation>
    <scope>NUCLEOTIDE SEQUENCE [LARGE SCALE GENOMIC DNA]</scope>
    <source>
        <strain evidence="3 4">NCTC13490</strain>
    </source>
</reference>
<dbReference type="Pfam" id="PF08327">
    <property type="entry name" value="AHSA1"/>
    <property type="match status" value="1"/>
</dbReference>
<accession>A0A239WVZ0</accession>
<dbReference type="InterPro" id="IPR013538">
    <property type="entry name" value="ASHA1/2-like_C"/>
</dbReference>
<keyword evidence="4" id="KW-1185">Reference proteome</keyword>
<dbReference type="Gene3D" id="3.30.530.20">
    <property type="match status" value="1"/>
</dbReference>
<evidence type="ECO:0000313" key="4">
    <source>
        <dbReference type="Proteomes" id="UP000215196"/>
    </source>
</evidence>
<name>A0A239WVZ0_9FLAO</name>
<dbReference type="InterPro" id="IPR023393">
    <property type="entry name" value="START-like_dom_sf"/>
</dbReference>
<evidence type="ECO:0000256" key="1">
    <source>
        <dbReference type="ARBA" id="ARBA00006817"/>
    </source>
</evidence>
<dbReference type="Proteomes" id="UP000215196">
    <property type="component" value="Chromosome 1"/>
</dbReference>
<dbReference type="SUPFAM" id="SSF55961">
    <property type="entry name" value="Bet v1-like"/>
    <property type="match status" value="1"/>
</dbReference>
<dbReference type="EMBL" id="LT906465">
    <property type="protein sequence ID" value="SNV37978.1"/>
    <property type="molecule type" value="Genomic_DNA"/>
</dbReference>
<organism evidence="3 4">
    <name type="scientific">Chryseobacterium taklimakanense</name>
    <dbReference type="NCBI Taxonomy" id="536441"/>
    <lineage>
        <taxon>Bacteria</taxon>
        <taxon>Pseudomonadati</taxon>
        <taxon>Bacteroidota</taxon>
        <taxon>Flavobacteriia</taxon>
        <taxon>Flavobacteriales</taxon>
        <taxon>Weeksellaceae</taxon>
        <taxon>Chryseobacterium group</taxon>
        <taxon>Chryseobacterium</taxon>
    </lineage>
</organism>
<dbReference type="RefSeq" id="WP_095070482.1">
    <property type="nucleotide sequence ID" value="NZ_LT906465.1"/>
</dbReference>
<dbReference type="KEGG" id="ctak:4412677_00730"/>
<feature type="domain" description="Activator of Hsp90 ATPase homologue 1/2-like C-terminal" evidence="2">
    <location>
        <begin position="12"/>
        <end position="135"/>
    </location>
</feature>
<evidence type="ECO:0000313" key="3">
    <source>
        <dbReference type="EMBL" id="SNV37978.1"/>
    </source>
</evidence>
<comment type="similarity">
    <text evidence="1">Belongs to the AHA1 family.</text>
</comment>
<gene>
    <name evidence="3" type="ORF">SAMEA4412677_00730</name>
</gene>